<dbReference type="GO" id="GO:0015078">
    <property type="term" value="F:proton transmembrane transporter activity"/>
    <property type="evidence" value="ECO:0007669"/>
    <property type="project" value="TreeGrafter"/>
</dbReference>
<feature type="transmembrane region" description="Helical" evidence="17">
    <location>
        <begin position="26"/>
        <end position="44"/>
    </location>
</feature>
<dbReference type="PANTHER" id="PTHR36835">
    <property type="entry name" value="CYTOCHROME BO(3) UBIQUINOL OXIDASE SUBUNIT 4"/>
    <property type="match status" value="1"/>
</dbReference>
<evidence type="ECO:0000256" key="4">
    <source>
        <dbReference type="ARBA" id="ARBA00014689"/>
    </source>
</evidence>
<organism evidence="18 19">
    <name type="scientific">Roseibium aggregatum</name>
    <dbReference type="NCBI Taxonomy" id="187304"/>
    <lineage>
        <taxon>Bacteria</taxon>
        <taxon>Pseudomonadati</taxon>
        <taxon>Pseudomonadota</taxon>
        <taxon>Alphaproteobacteria</taxon>
        <taxon>Hyphomicrobiales</taxon>
        <taxon>Stappiaceae</taxon>
        <taxon>Roseibium</taxon>
    </lineage>
</organism>
<dbReference type="GO" id="GO:0009319">
    <property type="term" value="C:cytochrome o ubiquinol oxidase complex"/>
    <property type="evidence" value="ECO:0007669"/>
    <property type="project" value="TreeGrafter"/>
</dbReference>
<evidence type="ECO:0000256" key="16">
    <source>
        <dbReference type="ARBA" id="ARBA00032185"/>
    </source>
</evidence>
<feature type="transmembrane region" description="Helical" evidence="17">
    <location>
        <begin position="85"/>
        <end position="109"/>
    </location>
</feature>
<evidence type="ECO:0000256" key="2">
    <source>
        <dbReference type="ARBA" id="ARBA00008079"/>
    </source>
</evidence>
<evidence type="ECO:0000256" key="7">
    <source>
        <dbReference type="ARBA" id="ARBA00022692"/>
    </source>
</evidence>
<protein>
    <recommendedName>
        <fullName evidence="4">Cytochrome bo(3) ubiquinol oxidase subunit 4</fullName>
    </recommendedName>
    <alternativeName>
        <fullName evidence="16">Cytochrome o ubiquinol oxidase subunit 4</fullName>
    </alternativeName>
    <alternativeName>
        <fullName evidence="13">Oxidase bo(3) subunit 4</fullName>
    </alternativeName>
    <alternativeName>
        <fullName evidence="14">Ubiquinol oxidase polypeptide IV</fullName>
    </alternativeName>
    <alternativeName>
        <fullName evidence="15">Ubiquinol oxidase subunit 4</fullName>
    </alternativeName>
</protein>
<comment type="similarity">
    <text evidence="2">Belongs to the cytochrome c oxidase bacterial subunit 4 family.</text>
</comment>
<dbReference type="InterPro" id="IPR050968">
    <property type="entry name" value="Cytochrome_c_oxidase_bac_sub4"/>
</dbReference>
<dbReference type="EMBL" id="JAEKJZ010000009">
    <property type="protein sequence ID" value="MBN9674040.1"/>
    <property type="molecule type" value="Genomic_DNA"/>
</dbReference>
<keyword evidence="9 17" id="KW-1133">Transmembrane helix</keyword>
<dbReference type="GO" id="GO:0015990">
    <property type="term" value="P:electron transport coupled proton transport"/>
    <property type="evidence" value="ECO:0007669"/>
    <property type="project" value="InterPro"/>
</dbReference>
<dbReference type="GO" id="GO:0009486">
    <property type="term" value="F:cytochrome bo3 ubiquinol oxidase activity"/>
    <property type="evidence" value="ECO:0007669"/>
    <property type="project" value="InterPro"/>
</dbReference>
<evidence type="ECO:0000256" key="6">
    <source>
        <dbReference type="ARBA" id="ARBA00022475"/>
    </source>
</evidence>
<dbReference type="Pfam" id="PF03626">
    <property type="entry name" value="COX4_pro"/>
    <property type="match status" value="1"/>
</dbReference>
<keyword evidence="10" id="KW-0560">Oxidoreductase</keyword>
<evidence type="ECO:0000256" key="17">
    <source>
        <dbReference type="SAM" id="Phobius"/>
    </source>
</evidence>
<keyword evidence="11 17" id="KW-0472">Membrane</keyword>
<evidence type="ECO:0000256" key="9">
    <source>
        <dbReference type="ARBA" id="ARBA00022989"/>
    </source>
</evidence>
<accession>A0A939J772</accession>
<dbReference type="AlphaFoldDB" id="A0A939J772"/>
<evidence type="ECO:0000256" key="15">
    <source>
        <dbReference type="ARBA" id="ARBA00031887"/>
    </source>
</evidence>
<dbReference type="InterPro" id="IPR014210">
    <property type="entry name" value="Cyt_o_ubiqinol_oxidase_su4"/>
</dbReference>
<comment type="caution">
    <text evidence="18">The sequence shown here is derived from an EMBL/GenBank/DDBJ whole genome shotgun (WGS) entry which is preliminary data.</text>
</comment>
<evidence type="ECO:0000256" key="1">
    <source>
        <dbReference type="ARBA" id="ARBA00004651"/>
    </source>
</evidence>
<evidence type="ECO:0000313" key="19">
    <source>
        <dbReference type="Proteomes" id="UP000664096"/>
    </source>
</evidence>
<evidence type="ECO:0000313" key="18">
    <source>
        <dbReference type="EMBL" id="MBN9674040.1"/>
    </source>
</evidence>
<dbReference type="PANTHER" id="PTHR36835:SF1">
    <property type="entry name" value="CYTOCHROME BO(3) UBIQUINOL OXIDASE SUBUNIT 4"/>
    <property type="match status" value="1"/>
</dbReference>
<proteinExistence type="inferred from homology"/>
<evidence type="ECO:0000256" key="12">
    <source>
        <dbReference type="ARBA" id="ARBA00025694"/>
    </source>
</evidence>
<dbReference type="GO" id="GO:0005886">
    <property type="term" value="C:plasma membrane"/>
    <property type="evidence" value="ECO:0007669"/>
    <property type="project" value="UniProtKB-SubCell"/>
</dbReference>
<evidence type="ECO:0000256" key="10">
    <source>
        <dbReference type="ARBA" id="ARBA00023002"/>
    </source>
</evidence>
<keyword evidence="8" id="KW-0249">Electron transport</keyword>
<gene>
    <name evidence="18" type="primary">cyoD</name>
    <name evidence="18" type="ORF">JF539_27025</name>
</gene>
<dbReference type="RefSeq" id="WP_207144336.1">
    <property type="nucleotide sequence ID" value="NZ_JAEKJZ010000009.1"/>
</dbReference>
<evidence type="ECO:0000256" key="8">
    <source>
        <dbReference type="ARBA" id="ARBA00022982"/>
    </source>
</evidence>
<evidence type="ECO:0000256" key="13">
    <source>
        <dbReference type="ARBA" id="ARBA00030071"/>
    </source>
</evidence>
<sequence length="129" mass="14350">MSASSNTSLEHGEGHGEGGHGSFRTYMIGFGLSVVLTIIPFWLVMNDVLDDRLLTVAIVFILGAGQMIVHIYFFLHMNSRAEEGWLAMSLSFTVLLVVIVLSGSIWVMFHLDENMMPSHDQIERVKALP</sequence>
<comment type="subcellular location">
    <subcellularLocation>
        <location evidence="1">Cell membrane</location>
        <topology evidence="1">Multi-pass membrane protein</topology>
    </subcellularLocation>
</comment>
<comment type="subunit">
    <text evidence="3">Heterooctamer of two A chains, two B chains, two C chains and two D chains.</text>
</comment>
<comment type="function">
    <text evidence="12">Cytochrome bo(3) ubiquinol terminal oxidase is the component of the aerobic respiratory chain of E.coli that predominates when cells are grown at high aeration. Has proton pump activity across the membrane in addition to electron transfer, pumping 2 protons/electron.</text>
</comment>
<dbReference type="GO" id="GO:0019646">
    <property type="term" value="P:aerobic electron transport chain"/>
    <property type="evidence" value="ECO:0007669"/>
    <property type="project" value="TreeGrafter"/>
</dbReference>
<keyword evidence="7 17" id="KW-0812">Transmembrane</keyword>
<evidence type="ECO:0000256" key="11">
    <source>
        <dbReference type="ARBA" id="ARBA00023136"/>
    </source>
</evidence>
<feature type="transmembrane region" description="Helical" evidence="17">
    <location>
        <begin position="53"/>
        <end position="73"/>
    </location>
</feature>
<dbReference type="Proteomes" id="UP000664096">
    <property type="component" value="Unassembled WGS sequence"/>
</dbReference>
<evidence type="ECO:0000256" key="5">
    <source>
        <dbReference type="ARBA" id="ARBA00022448"/>
    </source>
</evidence>
<reference evidence="18" key="1">
    <citation type="submission" date="2020-12" db="EMBL/GenBank/DDBJ databases">
        <title>Oil enriched cultivation method for isolating marine PHA-producing bacteria.</title>
        <authorList>
            <person name="Zheng W."/>
            <person name="Yu S."/>
            <person name="Huang Y."/>
        </authorList>
    </citation>
    <scope>NUCLEOTIDE SEQUENCE</scope>
    <source>
        <strain evidence="18">SY-2-12</strain>
    </source>
</reference>
<evidence type="ECO:0000256" key="14">
    <source>
        <dbReference type="ARBA" id="ARBA00030211"/>
    </source>
</evidence>
<keyword evidence="6" id="KW-1003">Cell membrane</keyword>
<keyword evidence="5" id="KW-0813">Transport</keyword>
<name>A0A939J772_9HYPH</name>
<dbReference type="InterPro" id="IPR005171">
    <property type="entry name" value="Cyt_c_oxidase_su4_prok"/>
</dbReference>
<dbReference type="NCBIfam" id="TIGR02847">
    <property type="entry name" value="CyoD"/>
    <property type="match status" value="1"/>
</dbReference>
<evidence type="ECO:0000256" key="3">
    <source>
        <dbReference type="ARBA" id="ARBA00011700"/>
    </source>
</evidence>